<keyword evidence="2" id="KW-1185">Reference proteome</keyword>
<dbReference type="InterPro" id="IPR036397">
    <property type="entry name" value="RNaseH_sf"/>
</dbReference>
<dbReference type="PANTHER" id="PTHR47326">
    <property type="entry name" value="TRANSPOSABLE ELEMENT TC3 TRANSPOSASE-LIKE PROTEIN"/>
    <property type="match status" value="1"/>
</dbReference>
<name>A0A026WZ85_OOCBI</name>
<dbReference type="GO" id="GO:0003676">
    <property type="term" value="F:nucleic acid binding"/>
    <property type="evidence" value="ECO:0007669"/>
    <property type="project" value="InterPro"/>
</dbReference>
<dbReference type="AlphaFoldDB" id="A0A026WZ85"/>
<dbReference type="EMBL" id="KK107056">
    <property type="protein sequence ID" value="EZA61380.1"/>
    <property type="molecule type" value="Genomic_DNA"/>
</dbReference>
<dbReference type="PANTHER" id="PTHR47326:SF1">
    <property type="entry name" value="HTH PSQ-TYPE DOMAIN-CONTAINING PROTEIN"/>
    <property type="match status" value="1"/>
</dbReference>
<evidence type="ECO:0000313" key="1">
    <source>
        <dbReference type="EMBL" id="EZA61380.1"/>
    </source>
</evidence>
<dbReference type="Gene3D" id="3.30.420.10">
    <property type="entry name" value="Ribonuclease H-like superfamily/Ribonuclease H"/>
    <property type="match status" value="1"/>
</dbReference>
<accession>A0A026WZ85</accession>
<proteinExistence type="predicted"/>
<reference evidence="1 2" key="1">
    <citation type="journal article" date="2014" name="Curr. Biol.">
        <title>The genome of the clonal raider ant Cerapachys biroi.</title>
        <authorList>
            <person name="Oxley P.R."/>
            <person name="Ji L."/>
            <person name="Fetter-Pruneda I."/>
            <person name="McKenzie S.K."/>
            <person name="Li C."/>
            <person name="Hu H."/>
            <person name="Zhang G."/>
            <person name="Kronauer D.J."/>
        </authorList>
    </citation>
    <scope>NUCLEOTIDE SEQUENCE [LARGE SCALE GENOMIC DNA]</scope>
</reference>
<sequence length="67" mass="7773">MDFFFWGHLKHIVYETEPASPEEVIARIQEAVANIDAEILERVRDNVIHRAEACIEAHGAHFEHLLH</sequence>
<protein>
    <submittedName>
        <fullName evidence="1">Uncharacterized protein</fullName>
    </submittedName>
</protein>
<gene>
    <name evidence="1" type="ORF">X777_12333</name>
</gene>
<organism evidence="1 2">
    <name type="scientific">Ooceraea biroi</name>
    <name type="common">Clonal raider ant</name>
    <name type="synonym">Cerapachys biroi</name>
    <dbReference type="NCBI Taxonomy" id="2015173"/>
    <lineage>
        <taxon>Eukaryota</taxon>
        <taxon>Metazoa</taxon>
        <taxon>Ecdysozoa</taxon>
        <taxon>Arthropoda</taxon>
        <taxon>Hexapoda</taxon>
        <taxon>Insecta</taxon>
        <taxon>Pterygota</taxon>
        <taxon>Neoptera</taxon>
        <taxon>Endopterygota</taxon>
        <taxon>Hymenoptera</taxon>
        <taxon>Apocrita</taxon>
        <taxon>Aculeata</taxon>
        <taxon>Formicoidea</taxon>
        <taxon>Formicidae</taxon>
        <taxon>Dorylinae</taxon>
        <taxon>Ooceraea</taxon>
    </lineage>
</organism>
<dbReference type="Proteomes" id="UP000053097">
    <property type="component" value="Unassembled WGS sequence"/>
</dbReference>
<dbReference type="OMA" id="HIVYETE"/>
<evidence type="ECO:0000313" key="2">
    <source>
        <dbReference type="Proteomes" id="UP000053097"/>
    </source>
</evidence>